<evidence type="ECO:0000256" key="6">
    <source>
        <dbReference type="ARBA" id="ARBA00022679"/>
    </source>
</evidence>
<feature type="transmembrane region" description="Helical" evidence="19">
    <location>
        <begin position="403"/>
        <end position="428"/>
    </location>
</feature>
<evidence type="ECO:0000256" key="15">
    <source>
        <dbReference type="ARBA" id="ARBA00025707"/>
    </source>
</evidence>
<keyword evidence="13" id="KW-1208">Phospholipid metabolism</keyword>
<dbReference type="PANTHER" id="PTHR13906">
    <property type="entry name" value="PORCUPINE"/>
    <property type="match status" value="1"/>
</dbReference>
<evidence type="ECO:0000256" key="2">
    <source>
        <dbReference type="ARBA" id="ARBA00004240"/>
    </source>
</evidence>
<dbReference type="InterPro" id="IPR049941">
    <property type="entry name" value="LPLAT_7/PORCN-like"/>
</dbReference>
<evidence type="ECO:0000256" key="1">
    <source>
        <dbReference type="ARBA" id="ARBA00004141"/>
    </source>
</evidence>
<keyword evidence="12" id="KW-0594">Phospholipid biosynthesis</keyword>
<feature type="transmembrane region" description="Helical" evidence="19">
    <location>
        <begin position="25"/>
        <end position="42"/>
    </location>
</feature>
<keyword evidence="8" id="KW-0256">Endoplasmic reticulum</keyword>
<evidence type="ECO:0000256" key="18">
    <source>
        <dbReference type="ARBA" id="ARBA00039721"/>
    </source>
</evidence>
<feature type="transmembrane region" description="Helical" evidence="19">
    <location>
        <begin position="54"/>
        <end position="73"/>
    </location>
</feature>
<dbReference type="GO" id="GO:0006656">
    <property type="term" value="P:phosphatidylcholine biosynthetic process"/>
    <property type="evidence" value="ECO:0007669"/>
    <property type="project" value="TreeGrafter"/>
</dbReference>
<feature type="transmembrane region" description="Helical" evidence="19">
    <location>
        <begin position="434"/>
        <end position="452"/>
    </location>
</feature>
<feature type="transmembrane region" description="Helical" evidence="19">
    <location>
        <begin position="250"/>
        <end position="269"/>
    </location>
</feature>
<comment type="pathway">
    <text evidence="3">Lipid metabolism; phospholipid metabolism.</text>
</comment>
<keyword evidence="6" id="KW-0808">Transferase</keyword>
<evidence type="ECO:0000256" key="14">
    <source>
        <dbReference type="ARBA" id="ARBA00023315"/>
    </source>
</evidence>
<evidence type="ECO:0000256" key="12">
    <source>
        <dbReference type="ARBA" id="ARBA00023209"/>
    </source>
</evidence>
<evidence type="ECO:0000256" key="4">
    <source>
        <dbReference type="ARBA" id="ARBA00010323"/>
    </source>
</evidence>
<evidence type="ECO:0000256" key="19">
    <source>
        <dbReference type="SAM" id="Phobius"/>
    </source>
</evidence>
<comment type="pathway">
    <text evidence="15">Phospholipid metabolism.</text>
</comment>
<evidence type="ECO:0000256" key="10">
    <source>
        <dbReference type="ARBA" id="ARBA00023098"/>
    </source>
</evidence>
<evidence type="ECO:0000256" key="13">
    <source>
        <dbReference type="ARBA" id="ARBA00023264"/>
    </source>
</evidence>
<reference evidence="20" key="1">
    <citation type="submission" date="2015-12" db="EMBL/GenBank/DDBJ databases">
        <title>De novo transcriptome assembly of four potential Pierce s Disease insect vectors from Arizona vineyards.</title>
        <authorList>
            <person name="Tassone E.E."/>
        </authorList>
    </citation>
    <scope>NUCLEOTIDE SEQUENCE</scope>
</reference>
<evidence type="ECO:0000256" key="5">
    <source>
        <dbReference type="ARBA" id="ARBA00022516"/>
    </source>
</evidence>
<evidence type="ECO:0000256" key="16">
    <source>
        <dbReference type="ARBA" id="ARBA00026120"/>
    </source>
</evidence>
<dbReference type="InterPro" id="IPR004299">
    <property type="entry name" value="MBOAT_fam"/>
</dbReference>
<dbReference type="PANTHER" id="PTHR13906:SF14">
    <property type="entry name" value="LYSOPHOSPHOLIPID ACYLTRANSFERASE 5"/>
    <property type="match status" value="1"/>
</dbReference>
<protein>
    <recommendedName>
        <fullName evidence="18">Lysophospholipid acyltransferase 5</fullName>
        <ecNumber evidence="16">2.3.1.23</ecNumber>
        <ecNumber evidence="17">2.3.1.n6</ecNumber>
    </recommendedName>
</protein>
<comment type="similarity">
    <text evidence="4">Belongs to the membrane-bound acyltransferase family.</text>
</comment>
<keyword evidence="7 19" id="KW-0812">Transmembrane</keyword>
<keyword evidence="14" id="KW-0012">Acyltransferase</keyword>
<accession>A0A1B6D3K0</accession>
<dbReference type="Pfam" id="PF03062">
    <property type="entry name" value="MBOAT"/>
    <property type="match status" value="1"/>
</dbReference>
<dbReference type="EC" id="2.3.1.n6" evidence="17"/>
<keyword evidence="10" id="KW-0443">Lipid metabolism</keyword>
<evidence type="ECO:0000256" key="8">
    <source>
        <dbReference type="ARBA" id="ARBA00022824"/>
    </source>
</evidence>
<comment type="subcellular location">
    <subcellularLocation>
        <location evidence="2">Endoplasmic reticulum</location>
    </subcellularLocation>
    <subcellularLocation>
        <location evidence="1">Membrane</location>
        <topology evidence="1">Multi-pass membrane protein</topology>
    </subcellularLocation>
</comment>
<organism evidence="20">
    <name type="scientific">Clastoptera arizonana</name>
    <name type="common">Arizona spittle bug</name>
    <dbReference type="NCBI Taxonomy" id="38151"/>
    <lineage>
        <taxon>Eukaryota</taxon>
        <taxon>Metazoa</taxon>
        <taxon>Ecdysozoa</taxon>
        <taxon>Arthropoda</taxon>
        <taxon>Hexapoda</taxon>
        <taxon>Insecta</taxon>
        <taxon>Pterygota</taxon>
        <taxon>Neoptera</taxon>
        <taxon>Paraneoptera</taxon>
        <taxon>Hemiptera</taxon>
        <taxon>Auchenorrhyncha</taxon>
        <taxon>Cercopoidea</taxon>
        <taxon>Clastopteridae</taxon>
        <taxon>Clastoptera</taxon>
    </lineage>
</organism>
<name>A0A1B6D3K0_9HEMI</name>
<dbReference type="GO" id="GO:0016020">
    <property type="term" value="C:membrane"/>
    <property type="evidence" value="ECO:0007669"/>
    <property type="project" value="UniProtKB-SubCell"/>
</dbReference>
<keyword evidence="9 19" id="KW-1133">Transmembrane helix</keyword>
<dbReference type="GO" id="GO:0071617">
    <property type="term" value="F:lysophospholipid acyltransferase activity"/>
    <property type="evidence" value="ECO:0007669"/>
    <property type="project" value="TreeGrafter"/>
</dbReference>
<evidence type="ECO:0000256" key="11">
    <source>
        <dbReference type="ARBA" id="ARBA00023136"/>
    </source>
</evidence>
<dbReference type="EC" id="2.3.1.23" evidence="16"/>
<evidence type="ECO:0000256" key="9">
    <source>
        <dbReference type="ARBA" id="ARBA00022989"/>
    </source>
</evidence>
<evidence type="ECO:0000256" key="17">
    <source>
        <dbReference type="ARBA" id="ARBA00038923"/>
    </source>
</evidence>
<dbReference type="GO" id="GO:0047184">
    <property type="term" value="F:1-acylglycerophosphocholine O-acyltransferase activity"/>
    <property type="evidence" value="ECO:0007669"/>
    <property type="project" value="UniProtKB-EC"/>
</dbReference>
<dbReference type="EMBL" id="GEDC01017031">
    <property type="protein sequence ID" value="JAS20267.1"/>
    <property type="molecule type" value="Transcribed_RNA"/>
</dbReference>
<feature type="transmembrane region" description="Helical" evidence="19">
    <location>
        <begin position="210"/>
        <end position="235"/>
    </location>
</feature>
<dbReference type="AlphaFoldDB" id="A0A1B6D3K0"/>
<keyword evidence="11 19" id="KW-0472">Membrane</keyword>
<gene>
    <name evidence="20" type="ORF">g.12595</name>
</gene>
<evidence type="ECO:0000256" key="3">
    <source>
        <dbReference type="ARBA" id="ARBA00005074"/>
    </source>
</evidence>
<feature type="transmembrane region" description="Helical" evidence="19">
    <location>
        <begin position="340"/>
        <end position="357"/>
    </location>
</feature>
<evidence type="ECO:0000313" key="20">
    <source>
        <dbReference type="EMBL" id="JAS20267.1"/>
    </source>
</evidence>
<proteinExistence type="inferred from homology"/>
<evidence type="ECO:0000256" key="7">
    <source>
        <dbReference type="ARBA" id="ARBA00022692"/>
    </source>
</evidence>
<keyword evidence="5" id="KW-0444">Lipid biosynthesis</keyword>
<feature type="transmembrane region" description="Helical" evidence="19">
    <location>
        <begin position="79"/>
        <end position="112"/>
    </location>
</feature>
<dbReference type="GO" id="GO:0005783">
    <property type="term" value="C:endoplasmic reticulum"/>
    <property type="evidence" value="ECO:0007669"/>
    <property type="project" value="UniProtKB-SubCell"/>
</dbReference>
<dbReference type="GO" id="GO:0030258">
    <property type="term" value="P:lipid modification"/>
    <property type="evidence" value="ECO:0007669"/>
    <property type="project" value="TreeGrafter"/>
</dbReference>
<sequence>MEELRLDDSINLLNRLSTIVGASEAAIRLLVSILIGYPICLAHRHYLYGKTAEVQHVFFFFCGFILGYFNFGLDVFHSFVTVCLVYCVLKVIPGTISSVIIILVFTMTYLLIGYHKTSSETYEINWTMPQCVLTLRLTGLAIDLYDGKQPVESLSVTSKKLALTEVPSLLEVYAHVYFPGSFLVGPQFPMRRYKDYIATKFSNPGTLPDCLNAAGTCLGLGLIYLVIFQVGYIYFNDNYLLSPEFEAKCLISRLFFMGIWGHVALYKYVCIWKICEGVCVTSGITHNGVGPDGNAKWDGCKNIDIKTFEGATNFGHYVESFNINTNQWVLQYIYKRLKFLGNKYLSQIGVLLFLALWHGFNSGYYMCFFMEFVCLVMEKDLTSILNKNMDALEFLNRSGAKQLTWVILKLYTLVFMGYCMAPFVLLSIHKWFRVYMSVFFIGHVLWMGWLGYKPLVIKLLPPKEGHPKSR</sequence>